<gene>
    <name evidence="2" type="ORF">LCGC14_0983480</name>
</gene>
<sequence length="30" mass="3485">MGMGRSWWDTEWFFWAIIVAIIAAVLVTTI</sequence>
<feature type="non-terminal residue" evidence="2">
    <location>
        <position position="30"/>
    </location>
</feature>
<accession>A0A0F9NCK5</accession>
<reference evidence="2" key="1">
    <citation type="journal article" date="2015" name="Nature">
        <title>Complex archaea that bridge the gap between prokaryotes and eukaryotes.</title>
        <authorList>
            <person name="Spang A."/>
            <person name="Saw J.H."/>
            <person name="Jorgensen S.L."/>
            <person name="Zaremba-Niedzwiedzka K."/>
            <person name="Martijn J."/>
            <person name="Lind A.E."/>
            <person name="van Eijk R."/>
            <person name="Schleper C."/>
            <person name="Guy L."/>
            <person name="Ettema T.J."/>
        </authorList>
    </citation>
    <scope>NUCLEOTIDE SEQUENCE</scope>
</reference>
<keyword evidence="1" id="KW-1133">Transmembrane helix</keyword>
<comment type="caution">
    <text evidence="2">The sequence shown here is derived from an EMBL/GenBank/DDBJ whole genome shotgun (WGS) entry which is preliminary data.</text>
</comment>
<dbReference type="EMBL" id="LAZR01003687">
    <property type="protein sequence ID" value="KKN15709.1"/>
    <property type="molecule type" value="Genomic_DNA"/>
</dbReference>
<protein>
    <submittedName>
        <fullName evidence="2">Uncharacterized protein</fullName>
    </submittedName>
</protein>
<name>A0A0F9NCK5_9ZZZZ</name>
<organism evidence="2">
    <name type="scientific">marine sediment metagenome</name>
    <dbReference type="NCBI Taxonomy" id="412755"/>
    <lineage>
        <taxon>unclassified sequences</taxon>
        <taxon>metagenomes</taxon>
        <taxon>ecological metagenomes</taxon>
    </lineage>
</organism>
<evidence type="ECO:0000313" key="2">
    <source>
        <dbReference type="EMBL" id="KKN15709.1"/>
    </source>
</evidence>
<evidence type="ECO:0000256" key="1">
    <source>
        <dbReference type="SAM" id="Phobius"/>
    </source>
</evidence>
<feature type="transmembrane region" description="Helical" evidence="1">
    <location>
        <begin position="12"/>
        <end position="29"/>
    </location>
</feature>
<keyword evidence="1" id="KW-0472">Membrane</keyword>
<keyword evidence="1" id="KW-0812">Transmembrane</keyword>
<dbReference type="AlphaFoldDB" id="A0A0F9NCK5"/>
<proteinExistence type="predicted"/>